<organism evidence="1 2">
    <name type="scientific">Trichogramma kaykai</name>
    <dbReference type="NCBI Taxonomy" id="54128"/>
    <lineage>
        <taxon>Eukaryota</taxon>
        <taxon>Metazoa</taxon>
        <taxon>Ecdysozoa</taxon>
        <taxon>Arthropoda</taxon>
        <taxon>Hexapoda</taxon>
        <taxon>Insecta</taxon>
        <taxon>Pterygota</taxon>
        <taxon>Neoptera</taxon>
        <taxon>Endopterygota</taxon>
        <taxon>Hymenoptera</taxon>
        <taxon>Apocrita</taxon>
        <taxon>Proctotrupomorpha</taxon>
        <taxon>Chalcidoidea</taxon>
        <taxon>Trichogrammatidae</taxon>
        <taxon>Trichogramma</taxon>
    </lineage>
</organism>
<protein>
    <submittedName>
        <fullName evidence="1">Uncharacterized protein</fullName>
    </submittedName>
</protein>
<keyword evidence="2" id="KW-1185">Reference proteome</keyword>
<dbReference type="AlphaFoldDB" id="A0ABD2W175"/>
<accession>A0ABD2W175</accession>
<dbReference type="Proteomes" id="UP001627154">
    <property type="component" value="Unassembled WGS sequence"/>
</dbReference>
<sequence>MQHRHAHVVTIRIHARHERVCAYGGEEQVGNNKRVIAPGTPDVAVYMPSTLASPKLHTSLYDYVYSAYPFPLPPPSCPRCAALEEHPLAVKMRHVEKRIFIYQIMCVRYIRSRAKVSNAIALYMSSFKQ</sequence>
<reference evidence="1 2" key="1">
    <citation type="journal article" date="2024" name="bioRxiv">
        <title>A reference genome for Trichogramma kaykai: A tiny desert-dwelling parasitoid wasp with competing sex-ratio distorters.</title>
        <authorList>
            <person name="Culotta J."/>
            <person name="Lindsey A.R."/>
        </authorList>
    </citation>
    <scope>NUCLEOTIDE SEQUENCE [LARGE SCALE GENOMIC DNA]</scope>
    <source>
        <strain evidence="1 2">KSX58</strain>
    </source>
</reference>
<comment type="caution">
    <text evidence="1">The sequence shown here is derived from an EMBL/GenBank/DDBJ whole genome shotgun (WGS) entry which is preliminary data.</text>
</comment>
<evidence type="ECO:0000313" key="1">
    <source>
        <dbReference type="EMBL" id="KAL3386842.1"/>
    </source>
</evidence>
<evidence type="ECO:0000313" key="2">
    <source>
        <dbReference type="Proteomes" id="UP001627154"/>
    </source>
</evidence>
<proteinExistence type="predicted"/>
<name>A0ABD2W175_9HYME</name>
<gene>
    <name evidence="1" type="ORF">TKK_017769</name>
</gene>
<dbReference type="EMBL" id="JBJJXI010000143">
    <property type="protein sequence ID" value="KAL3386842.1"/>
    <property type="molecule type" value="Genomic_DNA"/>
</dbReference>